<protein>
    <submittedName>
        <fullName evidence="3">N-hydroxyarylamine O-acetyltransferase</fullName>
    </submittedName>
</protein>
<organism evidence="3 4">
    <name type="scientific">Chitinophaga cymbidii</name>
    <dbReference type="NCBI Taxonomy" id="1096750"/>
    <lineage>
        <taxon>Bacteria</taxon>
        <taxon>Pseudomonadati</taxon>
        <taxon>Bacteroidota</taxon>
        <taxon>Chitinophagia</taxon>
        <taxon>Chitinophagales</taxon>
        <taxon>Chitinophagaceae</taxon>
        <taxon>Chitinophaga</taxon>
    </lineage>
</organism>
<dbReference type="OrthoDB" id="7181050at2"/>
<keyword evidence="4" id="KW-1185">Reference proteome</keyword>
<dbReference type="Gene3D" id="2.40.128.150">
    <property type="entry name" value="Cysteine proteinases"/>
    <property type="match status" value="1"/>
</dbReference>
<evidence type="ECO:0000313" key="3">
    <source>
        <dbReference type="EMBL" id="GEP97886.1"/>
    </source>
</evidence>
<dbReference type="PANTHER" id="PTHR11786">
    <property type="entry name" value="N-HYDROXYARYLAMINE O-ACETYLTRANSFERASE"/>
    <property type="match status" value="1"/>
</dbReference>
<accession>A0A512RQB5</accession>
<gene>
    <name evidence="3" type="primary">nhoA</name>
    <name evidence="3" type="ORF">CCY01nite_41460</name>
</gene>
<dbReference type="AlphaFoldDB" id="A0A512RQB5"/>
<dbReference type="RefSeq" id="WP_146865901.1">
    <property type="nucleotide sequence ID" value="NZ_BKAU01000005.1"/>
</dbReference>
<sequence length="253" mass="28997">MNLEDYFSRIHYNGAAAASLNTLRELHFLHTQHIPFENLSPLAGAPVSIELPDIVQKLVHDKRGGYCFEHNHLFKAVLEEIGFKVTGWSGRVLWNGQLAHLAPRTHMLLRVEVEGREYIADVGFGSMTLTSPILFQPDIAQSTPHETFRIMQTDGHYVLEVQIRNVWVPVYMFYAEEQLLIDYKLANWYVSTHPDSIFRKDLMVARTGAGVRYVLVNNVLSVRHTGKDAEKRELKDEAEVNAVLREIFGIERK</sequence>
<dbReference type="Pfam" id="PF00797">
    <property type="entry name" value="Acetyltransf_2"/>
    <property type="match status" value="1"/>
</dbReference>
<dbReference type="PANTHER" id="PTHR11786:SF0">
    <property type="entry name" value="ARYLAMINE N-ACETYLTRANSFERASE 4-RELATED"/>
    <property type="match status" value="1"/>
</dbReference>
<dbReference type="PRINTS" id="PR01543">
    <property type="entry name" value="ANATRNSFRASE"/>
</dbReference>
<proteinExistence type="inferred from homology"/>
<evidence type="ECO:0000313" key="4">
    <source>
        <dbReference type="Proteomes" id="UP000321436"/>
    </source>
</evidence>
<evidence type="ECO:0000256" key="2">
    <source>
        <dbReference type="RuleBase" id="RU003452"/>
    </source>
</evidence>
<dbReference type="Proteomes" id="UP000321436">
    <property type="component" value="Unassembled WGS sequence"/>
</dbReference>
<dbReference type="InterPro" id="IPR038765">
    <property type="entry name" value="Papain-like_cys_pep_sf"/>
</dbReference>
<dbReference type="InterPro" id="IPR001447">
    <property type="entry name" value="Arylamine_N-AcTrfase"/>
</dbReference>
<dbReference type="SUPFAM" id="SSF54001">
    <property type="entry name" value="Cysteine proteinases"/>
    <property type="match status" value="1"/>
</dbReference>
<comment type="caution">
    <text evidence="3">The sequence shown here is derived from an EMBL/GenBank/DDBJ whole genome shotgun (WGS) entry which is preliminary data.</text>
</comment>
<comment type="similarity">
    <text evidence="1 2">Belongs to the arylamine N-acetyltransferase family.</text>
</comment>
<dbReference type="GO" id="GO:0016407">
    <property type="term" value="F:acetyltransferase activity"/>
    <property type="evidence" value="ECO:0007669"/>
    <property type="project" value="InterPro"/>
</dbReference>
<keyword evidence="3" id="KW-0808">Transferase</keyword>
<reference evidence="3 4" key="1">
    <citation type="submission" date="2019-07" db="EMBL/GenBank/DDBJ databases">
        <title>Whole genome shotgun sequence of Chitinophaga cymbidii NBRC 109752.</title>
        <authorList>
            <person name="Hosoyama A."/>
            <person name="Uohara A."/>
            <person name="Ohji S."/>
            <person name="Ichikawa N."/>
        </authorList>
    </citation>
    <scope>NUCLEOTIDE SEQUENCE [LARGE SCALE GENOMIC DNA]</scope>
    <source>
        <strain evidence="3 4">NBRC 109752</strain>
    </source>
</reference>
<evidence type="ECO:0000256" key="1">
    <source>
        <dbReference type="ARBA" id="ARBA00006547"/>
    </source>
</evidence>
<dbReference type="EMBL" id="BKAU01000005">
    <property type="protein sequence ID" value="GEP97886.1"/>
    <property type="molecule type" value="Genomic_DNA"/>
</dbReference>
<dbReference type="Gene3D" id="3.30.2140.10">
    <property type="entry name" value="Arylamine N-acetyltransferase"/>
    <property type="match status" value="1"/>
</dbReference>
<name>A0A512RQB5_9BACT</name>